<evidence type="ECO:0000313" key="1">
    <source>
        <dbReference type="EMBL" id="JAE39375.1"/>
    </source>
</evidence>
<organism evidence="1">
    <name type="scientific">Arundo donax</name>
    <name type="common">Giant reed</name>
    <name type="synonym">Donax arundinaceus</name>
    <dbReference type="NCBI Taxonomy" id="35708"/>
    <lineage>
        <taxon>Eukaryota</taxon>
        <taxon>Viridiplantae</taxon>
        <taxon>Streptophyta</taxon>
        <taxon>Embryophyta</taxon>
        <taxon>Tracheophyta</taxon>
        <taxon>Spermatophyta</taxon>
        <taxon>Magnoliopsida</taxon>
        <taxon>Liliopsida</taxon>
        <taxon>Poales</taxon>
        <taxon>Poaceae</taxon>
        <taxon>PACMAD clade</taxon>
        <taxon>Arundinoideae</taxon>
        <taxon>Arundineae</taxon>
        <taxon>Arundo</taxon>
    </lineage>
</organism>
<dbReference type="AlphaFoldDB" id="A0A0A9HQE2"/>
<sequence length="26" mass="3006">MLCCNSCESRSLFKISTEEIRGNKTR</sequence>
<proteinExistence type="predicted"/>
<reference evidence="1" key="2">
    <citation type="journal article" date="2015" name="Data Brief">
        <title>Shoot transcriptome of the giant reed, Arundo donax.</title>
        <authorList>
            <person name="Barrero R.A."/>
            <person name="Guerrero F.D."/>
            <person name="Moolhuijzen P."/>
            <person name="Goolsby J.A."/>
            <person name="Tidwell J."/>
            <person name="Bellgard S.E."/>
            <person name="Bellgard M.I."/>
        </authorList>
    </citation>
    <scope>NUCLEOTIDE SEQUENCE</scope>
    <source>
        <tissue evidence="1">Shoot tissue taken approximately 20 cm above the soil surface</tissue>
    </source>
</reference>
<name>A0A0A9HQE2_ARUDO</name>
<reference evidence="1" key="1">
    <citation type="submission" date="2014-09" db="EMBL/GenBank/DDBJ databases">
        <authorList>
            <person name="Magalhaes I.L.F."/>
            <person name="Oliveira U."/>
            <person name="Santos F.R."/>
            <person name="Vidigal T.H.D.A."/>
            <person name="Brescovit A.D."/>
            <person name="Santos A.J."/>
        </authorList>
    </citation>
    <scope>NUCLEOTIDE SEQUENCE</scope>
    <source>
        <tissue evidence="1">Shoot tissue taken approximately 20 cm above the soil surface</tissue>
    </source>
</reference>
<dbReference type="EMBL" id="GBRH01158521">
    <property type="protein sequence ID" value="JAE39375.1"/>
    <property type="molecule type" value="Transcribed_RNA"/>
</dbReference>
<accession>A0A0A9HQE2</accession>
<protein>
    <submittedName>
        <fullName evidence="1">Uncharacterized protein</fullName>
    </submittedName>
</protein>